<evidence type="ECO:0000256" key="3">
    <source>
        <dbReference type="SAM" id="SignalP"/>
    </source>
</evidence>
<sequence length="331" mass="35271">MLPTAVLFSILFFFRPALGAPACRSSQTDDESASSITSHQSEVGTTIISATSIIATSTEIASSTSTASATSPSATGNATSSVALDSTFLYELDATSVHSPIISTNTGLSVDGQVYIVDAEGTSAETIAQYKANGKTVICYFSAGTWEPNRPDASSFDASCVCAAGESFTDDGFTSDENKLDDWDEWWLDIHSDSCKTSVQSVMTTRIEKAAAKGCDGFSNADQQHGNTAQDQVDYLLWLSSTAKANNNMLIDLKNAGSLLSEIVSAFDFSVIESCHEWDECDIYDSFLAAGKPEFMIEYGNTTSCPSMSDGQHLLVYSENDLNSGLITLVC</sequence>
<protein>
    <recommendedName>
        <fullName evidence="2">alpha-galactosidase</fullName>
        <ecNumber evidence="2">3.2.1.22</ecNumber>
    </recommendedName>
</protein>
<keyword evidence="3" id="KW-0732">Signal</keyword>
<gene>
    <name evidence="5" type="ORF">I350_02159</name>
</gene>
<name>A0A1E3KAD6_9TREE</name>
<proteinExistence type="predicted"/>
<dbReference type="GO" id="GO:0004557">
    <property type="term" value="F:alpha-galactosidase activity"/>
    <property type="evidence" value="ECO:0007669"/>
    <property type="project" value="UniProtKB-EC"/>
</dbReference>
<comment type="caution">
    <text evidence="5">The sequence shown here is derived from an EMBL/GenBank/DDBJ whole genome shotgun (WGS) entry which is preliminary data.</text>
</comment>
<dbReference type="PANTHER" id="PTHR35273:SF2">
    <property type="entry name" value="ALPHA-GALACTOSIDASE"/>
    <property type="match status" value="1"/>
</dbReference>
<evidence type="ECO:0000313" key="6">
    <source>
        <dbReference type="Proteomes" id="UP000095149"/>
    </source>
</evidence>
<dbReference type="SUPFAM" id="SSF51445">
    <property type="entry name" value="(Trans)glycosidases"/>
    <property type="match status" value="1"/>
</dbReference>
<evidence type="ECO:0000259" key="4">
    <source>
        <dbReference type="Pfam" id="PF03537"/>
    </source>
</evidence>
<organism evidence="5 6">
    <name type="scientific">Cryptococcus amylolentus CBS 6273</name>
    <dbReference type="NCBI Taxonomy" id="1296118"/>
    <lineage>
        <taxon>Eukaryota</taxon>
        <taxon>Fungi</taxon>
        <taxon>Dikarya</taxon>
        <taxon>Basidiomycota</taxon>
        <taxon>Agaricomycotina</taxon>
        <taxon>Tremellomycetes</taxon>
        <taxon>Tremellales</taxon>
        <taxon>Cryptococcaceae</taxon>
        <taxon>Cryptococcus</taxon>
    </lineage>
</organism>
<dbReference type="EC" id="3.2.1.22" evidence="2"/>
<evidence type="ECO:0000256" key="1">
    <source>
        <dbReference type="ARBA" id="ARBA00001255"/>
    </source>
</evidence>
<dbReference type="EMBL" id="MEKH01000003">
    <property type="protein sequence ID" value="ODO09936.1"/>
    <property type="molecule type" value="Genomic_DNA"/>
</dbReference>
<feature type="chain" id="PRO_5009130868" description="alpha-galactosidase" evidence="3">
    <location>
        <begin position="20"/>
        <end position="331"/>
    </location>
</feature>
<evidence type="ECO:0000256" key="2">
    <source>
        <dbReference type="ARBA" id="ARBA00012755"/>
    </source>
</evidence>
<comment type="catalytic activity">
    <reaction evidence="1">
        <text>Hydrolysis of terminal, non-reducing alpha-D-galactose residues in alpha-D-galactosides, including galactose oligosaccharides, galactomannans and galactolipids.</text>
        <dbReference type="EC" id="3.2.1.22"/>
    </reaction>
</comment>
<evidence type="ECO:0000313" key="5">
    <source>
        <dbReference type="EMBL" id="ODO09936.1"/>
    </source>
</evidence>
<dbReference type="InterPro" id="IPR004352">
    <property type="entry name" value="GH114_TIM-barrel"/>
</dbReference>
<feature type="signal peptide" evidence="3">
    <location>
        <begin position="1"/>
        <end position="19"/>
    </location>
</feature>
<dbReference type="Pfam" id="PF03537">
    <property type="entry name" value="Glyco_hydro_114"/>
    <property type="match status" value="1"/>
</dbReference>
<reference evidence="5 6" key="1">
    <citation type="submission" date="2016-06" db="EMBL/GenBank/DDBJ databases">
        <title>Evolution of pathogenesis and genome organization in the Tremellales.</title>
        <authorList>
            <person name="Cuomo C."/>
            <person name="Litvintseva A."/>
            <person name="Heitman J."/>
            <person name="Chen Y."/>
            <person name="Sun S."/>
            <person name="Springer D."/>
            <person name="Dromer F."/>
            <person name="Young S."/>
            <person name="Zeng Q."/>
            <person name="Chapman S."/>
            <person name="Gujja S."/>
            <person name="Saif S."/>
            <person name="Birren B."/>
        </authorList>
    </citation>
    <scope>NUCLEOTIDE SEQUENCE [LARGE SCALE GENOMIC DNA]</scope>
    <source>
        <strain evidence="5 6">CBS 6273</strain>
    </source>
</reference>
<dbReference type="InterPro" id="IPR013785">
    <property type="entry name" value="Aldolase_TIM"/>
</dbReference>
<dbReference type="Proteomes" id="UP000095149">
    <property type="component" value="Unassembled WGS sequence"/>
</dbReference>
<dbReference type="OrthoDB" id="2108802at2759"/>
<dbReference type="PANTHER" id="PTHR35273">
    <property type="entry name" value="ALPHA-1,4 POLYGALACTOSAMINIDASE, PUTATIVE (AFU_ORTHOLOGUE AFUA_3G07890)-RELATED"/>
    <property type="match status" value="1"/>
</dbReference>
<dbReference type="AlphaFoldDB" id="A0A1E3KAD6"/>
<dbReference type="Gene3D" id="3.20.20.70">
    <property type="entry name" value="Aldolase class I"/>
    <property type="match status" value="1"/>
</dbReference>
<accession>A0A1E3KAD6</accession>
<feature type="domain" description="Glycoside-hydrolase family GH114 TIM-barrel" evidence="4">
    <location>
        <begin position="109"/>
        <end position="305"/>
    </location>
</feature>
<dbReference type="InterPro" id="IPR017853">
    <property type="entry name" value="GH"/>
</dbReference>